<organism evidence="1 2">
    <name type="scientific">Sphingopyxis lindanitolerans</name>
    <dbReference type="NCBI Taxonomy" id="2054227"/>
    <lineage>
        <taxon>Bacteria</taxon>
        <taxon>Pseudomonadati</taxon>
        <taxon>Pseudomonadota</taxon>
        <taxon>Alphaproteobacteria</taxon>
        <taxon>Sphingomonadales</taxon>
        <taxon>Sphingomonadaceae</taxon>
        <taxon>Sphingopyxis</taxon>
    </lineage>
</organism>
<evidence type="ECO:0000313" key="1">
    <source>
        <dbReference type="EMBL" id="PQM28504.1"/>
    </source>
</evidence>
<comment type="caution">
    <text evidence="1">The sequence shown here is derived from an EMBL/GenBank/DDBJ whole genome shotgun (WGS) entry which is preliminary data.</text>
</comment>
<reference evidence="2" key="1">
    <citation type="submission" date="2017-11" db="EMBL/GenBank/DDBJ databases">
        <title>The complete genome sequence of Sphingopyxis pomeranensis sp. nov. strain WS5A3p.</title>
        <authorList>
            <person name="Kaminski M.A."/>
        </authorList>
    </citation>
    <scope>NUCLEOTIDE SEQUENCE [LARGE SCALE GENOMIC DNA]</scope>
    <source>
        <strain evidence="2">WS5A3p</strain>
    </source>
</reference>
<evidence type="ECO:0000313" key="2">
    <source>
        <dbReference type="Proteomes" id="UP000238954"/>
    </source>
</evidence>
<proteinExistence type="predicted"/>
<keyword evidence="2" id="KW-1185">Reference proteome</keyword>
<sequence>MVAISKARNGALGLIADSNGPRKSAAGLEMIGCHHAARFVPHASEVPEIIGCVHIADLDIEIDILVAGTPPA</sequence>
<protein>
    <submittedName>
        <fullName evidence="1">Uncharacterized protein</fullName>
    </submittedName>
</protein>
<accession>A0A2S8B7W9</accession>
<name>A0A2S8B7W9_9SPHN</name>
<gene>
    <name evidence="1" type="ORF">CVO77_08555</name>
</gene>
<dbReference type="Proteomes" id="UP000238954">
    <property type="component" value="Chromosome"/>
</dbReference>
<dbReference type="AlphaFoldDB" id="A0A2S8B7W9"/>
<dbReference type="EMBL" id="PHFW01000002">
    <property type="protein sequence ID" value="PQM28504.1"/>
    <property type="molecule type" value="Genomic_DNA"/>
</dbReference>